<feature type="coiled-coil region" evidence="7">
    <location>
        <begin position="458"/>
        <end position="501"/>
    </location>
</feature>
<dbReference type="Gene3D" id="3.40.850.10">
    <property type="entry name" value="Kinesin motor domain"/>
    <property type="match status" value="2"/>
</dbReference>
<dbReference type="InterPro" id="IPR001752">
    <property type="entry name" value="Kinesin_motor_dom"/>
</dbReference>
<keyword evidence="4 6" id="KW-0505">Motor protein</keyword>
<evidence type="ECO:0000256" key="2">
    <source>
        <dbReference type="ARBA" id="ARBA00022840"/>
    </source>
</evidence>
<evidence type="ECO:0000256" key="4">
    <source>
        <dbReference type="ARBA" id="ARBA00023175"/>
    </source>
</evidence>
<dbReference type="InterPro" id="IPR027417">
    <property type="entry name" value="P-loop_NTPase"/>
</dbReference>
<keyword evidence="3 7" id="KW-0175">Coiled coil</keyword>
<dbReference type="InterPro" id="IPR027640">
    <property type="entry name" value="Kinesin-like_fam"/>
</dbReference>
<keyword evidence="6" id="KW-0493">Microtubule</keyword>
<feature type="compositionally biased region" description="Polar residues" evidence="8">
    <location>
        <begin position="13"/>
        <end position="25"/>
    </location>
</feature>
<dbReference type="AlphaFoldDB" id="A0A5M9MCA0"/>
<dbReference type="GO" id="GO:0005874">
    <property type="term" value="C:microtubule"/>
    <property type="evidence" value="ECO:0007669"/>
    <property type="project" value="UniProtKB-KW"/>
</dbReference>
<dbReference type="GeneID" id="54333811"/>
<feature type="region of interest" description="Disordered" evidence="8">
    <location>
        <begin position="798"/>
        <end position="822"/>
    </location>
</feature>
<dbReference type="PROSITE" id="PS50067">
    <property type="entry name" value="KINESIN_MOTOR_2"/>
    <property type="match status" value="1"/>
</dbReference>
<dbReference type="VEuPathDB" id="FungiDB:EYZ11_001818"/>
<evidence type="ECO:0000256" key="7">
    <source>
        <dbReference type="SAM" id="Coils"/>
    </source>
</evidence>
<comment type="caution">
    <text evidence="10">The sequence shown here is derived from an EMBL/GenBank/DDBJ whole genome shotgun (WGS) entry which is preliminary data.</text>
</comment>
<sequence length="822" mass="89215">MADRPESDINFIPSFSGTRTPSSPEKTLRRTISIAAFPQPPGAASRPSTSSSVTGFQSVRSSGSVKVKKGPRLSVGTTSSHRSSKVPSLLSGGGDGRPIIGTELRDSEASPSQSRCSSAQGSYSTSATTFEDTDDTIGMASSGSKSKEVKGNVIVSVRLRPDVNEGDLSKTSGDWIIDSRRGLISYSGKEGGDYYYDNVFTPHENNARVYDAAAKRLVRRVMEGYHGGVAASQQEEIKLREDSKRGVYATPLKEEIVQSPTQLLRVIARGDHSRRTGSTQFNARSSRSHAVVQIVVESRERVPAVASQDRRSGLAPGGVRVSTLSLIDLAGSERAAEDKERRTEGAHINKSLLTLGTIISRLSDDKDKPINSTDREGRHLPYRDSKLTRLLQPALSGNSLVSILCTIQLCGTANSQAAETLNTLKFAARAKNNIVSHARRAEEAFGSGGSDAGSRVLLERYRMEIQALRGQLESQTKAQTEKELKLEKQQLEKEAQARHEEQMLEMQLARTALKERIEHLNRLILCSKSTGVNSQNSSSALGRLSRMSVNESSSRSLRSSASQSTLSAYGHSSIRPISFLSVNSNELSPNLPFSSGSFGNEDEEDTMGEFADGKASAQRQIAALQADLGDKNRYISTLERRLLQARRSSHSRISIGIKPGTSTSESVDTMALLREKDMEINELRQQLDDKDRMLAALRSAARHRDLAHLTPDPNSVDGRDKAGYMDPRDCTSSSAIDSPPEVFSPAQGGETHDRRKSMDEVSRILDEMIQDRVESGQLVKGSHGSVRVAAESRRASNLMTGVPGLNSGHTTAGNAVKESYPT</sequence>
<feature type="domain" description="Kinesin motor" evidence="9">
    <location>
        <begin position="232"/>
        <end position="433"/>
    </location>
</feature>
<dbReference type="GO" id="GO:0005524">
    <property type="term" value="F:ATP binding"/>
    <property type="evidence" value="ECO:0007669"/>
    <property type="project" value="UniProtKB-KW"/>
</dbReference>
<feature type="region of interest" description="Disordered" evidence="8">
    <location>
        <begin position="1"/>
        <end position="144"/>
    </location>
</feature>
<evidence type="ECO:0000256" key="8">
    <source>
        <dbReference type="SAM" id="MobiDB-lite"/>
    </source>
</evidence>
<dbReference type="Proteomes" id="UP000324241">
    <property type="component" value="Unassembled WGS sequence"/>
</dbReference>
<accession>A0A5M9MCA0</accession>
<dbReference type="PROSITE" id="PS00411">
    <property type="entry name" value="KINESIN_MOTOR_1"/>
    <property type="match status" value="1"/>
</dbReference>
<keyword evidence="1 6" id="KW-0547">Nucleotide-binding</keyword>
<dbReference type="SUPFAM" id="SSF52540">
    <property type="entry name" value="P-loop containing nucleoside triphosphate hydrolases"/>
    <property type="match status" value="1"/>
</dbReference>
<dbReference type="PRINTS" id="PR00380">
    <property type="entry name" value="KINESINHEAVY"/>
</dbReference>
<dbReference type="GO" id="GO:0007018">
    <property type="term" value="P:microtubule-based movement"/>
    <property type="evidence" value="ECO:0007669"/>
    <property type="project" value="InterPro"/>
</dbReference>
<dbReference type="OrthoDB" id="3176171at2759"/>
<dbReference type="PANTHER" id="PTHR47968">
    <property type="entry name" value="CENTROMERE PROTEIN E"/>
    <property type="match status" value="1"/>
</dbReference>
<reference evidence="10 11" key="1">
    <citation type="submission" date="2019-08" db="EMBL/GenBank/DDBJ databases">
        <title>The genome sequence of a newly discovered highly antifungal drug resistant Aspergillus species, Aspergillus tanneri NIH 1004.</title>
        <authorList>
            <person name="Mounaud S."/>
            <person name="Singh I."/>
            <person name="Joardar V."/>
            <person name="Pakala S."/>
            <person name="Pakala S."/>
            <person name="Venepally P."/>
            <person name="Chung J.K."/>
            <person name="Losada L."/>
            <person name="Nierman W.C."/>
        </authorList>
    </citation>
    <scope>NUCLEOTIDE SEQUENCE [LARGE SCALE GENOMIC DNA]</scope>
    <source>
        <strain evidence="10 11">NIH1004</strain>
    </source>
</reference>
<evidence type="ECO:0000313" key="10">
    <source>
        <dbReference type="EMBL" id="KAA8642169.1"/>
    </source>
</evidence>
<feature type="compositionally biased region" description="Polar residues" evidence="8">
    <location>
        <begin position="109"/>
        <end position="130"/>
    </location>
</feature>
<dbReference type="EMBL" id="QUQM01000008">
    <property type="protein sequence ID" value="KAA8642169.1"/>
    <property type="molecule type" value="Genomic_DNA"/>
</dbReference>
<organism evidence="10 11">
    <name type="scientific">Aspergillus tanneri</name>
    <dbReference type="NCBI Taxonomy" id="1220188"/>
    <lineage>
        <taxon>Eukaryota</taxon>
        <taxon>Fungi</taxon>
        <taxon>Dikarya</taxon>
        <taxon>Ascomycota</taxon>
        <taxon>Pezizomycotina</taxon>
        <taxon>Eurotiomycetes</taxon>
        <taxon>Eurotiomycetidae</taxon>
        <taxon>Eurotiales</taxon>
        <taxon>Aspergillaceae</taxon>
        <taxon>Aspergillus</taxon>
        <taxon>Aspergillus subgen. Circumdati</taxon>
    </lineage>
</organism>
<gene>
    <name evidence="10" type="ORF">ATNIH1004_011110</name>
</gene>
<dbReference type="RefSeq" id="XP_033421531.1">
    <property type="nucleotide sequence ID" value="XM_033575676.1"/>
</dbReference>
<dbReference type="GO" id="GO:0008017">
    <property type="term" value="F:microtubule binding"/>
    <property type="evidence" value="ECO:0007669"/>
    <property type="project" value="InterPro"/>
</dbReference>
<evidence type="ECO:0000313" key="11">
    <source>
        <dbReference type="Proteomes" id="UP000324241"/>
    </source>
</evidence>
<evidence type="ECO:0000256" key="6">
    <source>
        <dbReference type="RuleBase" id="RU000394"/>
    </source>
</evidence>
<dbReference type="GO" id="GO:0003777">
    <property type="term" value="F:microtubule motor activity"/>
    <property type="evidence" value="ECO:0007669"/>
    <property type="project" value="InterPro"/>
</dbReference>
<dbReference type="PANTHER" id="PTHR47968:SF75">
    <property type="entry name" value="CENTROMERE-ASSOCIATED PROTEIN E"/>
    <property type="match status" value="1"/>
</dbReference>
<evidence type="ECO:0000256" key="3">
    <source>
        <dbReference type="ARBA" id="ARBA00023054"/>
    </source>
</evidence>
<dbReference type="InterPro" id="IPR019821">
    <property type="entry name" value="Kinesin_motor_CS"/>
</dbReference>
<protein>
    <recommendedName>
        <fullName evidence="6">Kinesin-like protein</fullName>
    </recommendedName>
</protein>
<feature type="region of interest" description="Disordered" evidence="8">
    <location>
        <begin position="726"/>
        <end position="758"/>
    </location>
</feature>
<evidence type="ECO:0000256" key="1">
    <source>
        <dbReference type="ARBA" id="ARBA00022741"/>
    </source>
</evidence>
<dbReference type="Pfam" id="PF00225">
    <property type="entry name" value="Kinesin"/>
    <property type="match status" value="1"/>
</dbReference>
<keyword evidence="2 6" id="KW-0067">ATP-binding</keyword>
<proteinExistence type="inferred from homology"/>
<evidence type="ECO:0000256" key="5">
    <source>
        <dbReference type="PROSITE-ProRule" id="PRU00283"/>
    </source>
</evidence>
<evidence type="ECO:0000259" key="9">
    <source>
        <dbReference type="PROSITE" id="PS50067"/>
    </source>
</evidence>
<comment type="similarity">
    <text evidence="5 6">Belongs to the TRAFAC class myosin-kinesin ATPase superfamily. Kinesin family.</text>
</comment>
<comment type="caution">
    <text evidence="5">Lacks conserved residue(s) required for the propagation of feature annotation.</text>
</comment>
<dbReference type="SMART" id="SM00129">
    <property type="entry name" value="KISc"/>
    <property type="match status" value="1"/>
</dbReference>
<feature type="coiled-coil region" evidence="7">
    <location>
        <begin position="673"/>
        <end position="700"/>
    </location>
</feature>
<name>A0A5M9MCA0_9EURO</name>
<feature type="compositionally biased region" description="Polar residues" evidence="8">
    <location>
        <begin position="46"/>
        <end position="57"/>
    </location>
</feature>
<dbReference type="InterPro" id="IPR036961">
    <property type="entry name" value="Kinesin_motor_dom_sf"/>
</dbReference>